<feature type="domain" description="RNase H type-1" evidence="1">
    <location>
        <begin position="3"/>
        <end position="54"/>
    </location>
</feature>
<dbReference type="InterPro" id="IPR036397">
    <property type="entry name" value="RNaseH_sf"/>
</dbReference>
<dbReference type="SUPFAM" id="SSF53098">
    <property type="entry name" value="Ribonuclease H-like"/>
    <property type="match status" value="1"/>
</dbReference>
<protein>
    <recommendedName>
        <fullName evidence="1">RNase H type-1 domain-containing protein</fullName>
    </recommendedName>
</protein>
<dbReference type="Pfam" id="PF13456">
    <property type="entry name" value="RVT_3"/>
    <property type="match status" value="1"/>
</dbReference>
<reference evidence="2" key="1">
    <citation type="submission" date="2012-05" db="EMBL/GenBank/DDBJ databases">
        <authorList>
            <person name="Krishnakumar V."/>
            <person name="Cheung F."/>
            <person name="Xiao Y."/>
            <person name="Chan A."/>
            <person name="Moskal W.A."/>
            <person name="Town C.D."/>
        </authorList>
    </citation>
    <scope>NUCLEOTIDE SEQUENCE</scope>
</reference>
<accession>I3S5M2</accession>
<evidence type="ECO:0000259" key="1">
    <source>
        <dbReference type="Pfam" id="PF13456"/>
    </source>
</evidence>
<dbReference type="Gene3D" id="3.30.420.10">
    <property type="entry name" value="Ribonuclease H-like superfamily/Ribonuclease H"/>
    <property type="match status" value="1"/>
</dbReference>
<dbReference type="GO" id="GO:0003676">
    <property type="term" value="F:nucleic acid binding"/>
    <property type="evidence" value="ECO:0007669"/>
    <property type="project" value="InterPro"/>
</dbReference>
<dbReference type="InterPro" id="IPR012337">
    <property type="entry name" value="RNaseH-like_sf"/>
</dbReference>
<dbReference type="EMBL" id="BT135769">
    <property type="protein sequence ID" value="AFK35564.1"/>
    <property type="molecule type" value="mRNA"/>
</dbReference>
<dbReference type="InterPro" id="IPR002156">
    <property type="entry name" value="RNaseH_domain"/>
</dbReference>
<organism evidence="2">
    <name type="scientific">Lotus japonicus</name>
    <name type="common">Lotus corniculatus var. japonicus</name>
    <dbReference type="NCBI Taxonomy" id="34305"/>
    <lineage>
        <taxon>Eukaryota</taxon>
        <taxon>Viridiplantae</taxon>
        <taxon>Streptophyta</taxon>
        <taxon>Embryophyta</taxon>
        <taxon>Tracheophyta</taxon>
        <taxon>Spermatophyta</taxon>
        <taxon>Magnoliopsida</taxon>
        <taxon>eudicotyledons</taxon>
        <taxon>Gunneridae</taxon>
        <taxon>Pentapetalae</taxon>
        <taxon>rosids</taxon>
        <taxon>fabids</taxon>
        <taxon>Fabales</taxon>
        <taxon>Fabaceae</taxon>
        <taxon>Papilionoideae</taxon>
        <taxon>50 kb inversion clade</taxon>
        <taxon>NPAAA clade</taxon>
        <taxon>Hologalegina</taxon>
        <taxon>robinioid clade</taxon>
        <taxon>Loteae</taxon>
        <taxon>Lotus</taxon>
    </lineage>
</organism>
<proteinExistence type="evidence at transcript level"/>
<name>I3S5M2_LOTJA</name>
<evidence type="ECO:0000313" key="2">
    <source>
        <dbReference type="EMBL" id="AFK35564.1"/>
    </source>
</evidence>
<dbReference type="AlphaFoldDB" id="I3S5M2"/>
<dbReference type="GO" id="GO:0004523">
    <property type="term" value="F:RNA-DNA hybrid ribonuclease activity"/>
    <property type="evidence" value="ECO:0007669"/>
    <property type="project" value="InterPro"/>
</dbReference>
<sequence>MLVCNQVQGLWKIENQNIASLCSEAKELKNKFLSFKINHIPREYNSEADVQANFGISFRAGQVEEVREVP</sequence>